<dbReference type="EMBL" id="JBHUOZ010000001">
    <property type="protein sequence ID" value="MFD2919226.1"/>
    <property type="molecule type" value="Genomic_DNA"/>
</dbReference>
<evidence type="ECO:0000256" key="5">
    <source>
        <dbReference type="SAM" id="SignalP"/>
    </source>
</evidence>
<keyword evidence="3" id="KW-0574">Periplasm</keyword>
<evidence type="ECO:0000256" key="3">
    <source>
        <dbReference type="ARBA" id="ARBA00022764"/>
    </source>
</evidence>
<dbReference type="InterPro" id="IPR012480">
    <property type="entry name" value="Hepar_II_III_C"/>
</dbReference>
<dbReference type="Pfam" id="PF07940">
    <property type="entry name" value="Hepar_II_III_C"/>
    <property type="match status" value="1"/>
</dbReference>
<gene>
    <name evidence="7" type="ORF">ACFS6H_05830</name>
</gene>
<evidence type="ECO:0000256" key="1">
    <source>
        <dbReference type="ARBA" id="ARBA00004418"/>
    </source>
</evidence>
<accession>A0ABW6A2W2</accession>
<feature type="domain" description="Heparinase II/III-like C-terminal" evidence="6">
    <location>
        <begin position="412"/>
        <end position="591"/>
    </location>
</feature>
<dbReference type="Gene3D" id="2.70.98.70">
    <property type="match status" value="1"/>
</dbReference>
<dbReference type="RefSeq" id="WP_386096206.1">
    <property type="nucleotide sequence ID" value="NZ_JBHUOZ010000001.1"/>
</dbReference>
<evidence type="ECO:0000256" key="4">
    <source>
        <dbReference type="ARBA" id="ARBA00023239"/>
    </source>
</evidence>
<comment type="subcellular location">
    <subcellularLocation>
        <location evidence="1">Periplasm</location>
    </subcellularLocation>
</comment>
<comment type="caution">
    <text evidence="7">The sequence shown here is derived from an EMBL/GenBank/DDBJ whole genome shotgun (WGS) entry which is preliminary data.</text>
</comment>
<dbReference type="SUPFAM" id="SSF48230">
    <property type="entry name" value="Chondroitin AC/alginate lyase"/>
    <property type="match status" value="1"/>
</dbReference>
<protein>
    <submittedName>
        <fullName evidence="7">Heparinase II/III family protein</fullName>
    </submittedName>
</protein>
<dbReference type="Gene3D" id="1.50.10.100">
    <property type="entry name" value="Chondroitin AC/alginate lyase"/>
    <property type="match status" value="1"/>
</dbReference>
<organism evidence="7 8">
    <name type="scientific">Terrimonas rubra</name>
    <dbReference type="NCBI Taxonomy" id="1035890"/>
    <lineage>
        <taxon>Bacteria</taxon>
        <taxon>Pseudomonadati</taxon>
        <taxon>Bacteroidota</taxon>
        <taxon>Chitinophagia</taxon>
        <taxon>Chitinophagales</taxon>
        <taxon>Chitinophagaceae</taxon>
        <taxon>Terrimonas</taxon>
    </lineage>
</organism>
<dbReference type="Proteomes" id="UP001597511">
    <property type="component" value="Unassembled WGS sequence"/>
</dbReference>
<evidence type="ECO:0000256" key="2">
    <source>
        <dbReference type="ARBA" id="ARBA00022729"/>
    </source>
</evidence>
<dbReference type="PANTHER" id="PTHR39210:SF1">
    <property type="entry name" value="HEPARIN-SULFATE LYASE"/>
    <property type="match status" value="1"/>
</dbReference>
<keyword evidence="4" id="KW-0456">Lyase</keyword>
<keyword evidence="2 5" id="KW-0732">Signal</keyword>
<evidence type="ECO:0000259" key="6">
    <source>
        <dbReference type="Pfam" id="PF07940"/>
    </source>
</evidence>
<keyword evidence="8" id="KW-1185">Reference proteome</keyword>
<dbReference type="PANTHER" id="PTHR39210">
    <property type="entry name" value="HEPARIN-SULFATE LYASE"/>
    <property type="match status" value="1"/>
</dbReference>
<proteinExistence type="predicted"/>
<feature type="signal peptide" evidence="5">
    <location>
        <begin position="1"/>
        <end position="26"/>
    </location>
</feature>
<evidence type="ECO:0000313" key="7">
    <source>
        <dbReference type="EMBL" id="MFD2919226.1"/>
    </source>
</evidence>
<dbReference type="InterPro" id="IPR008929">
    <property type="entry name" value="Chondroitin_lyas"/>
</dbReference>
<name>A0ABW6A2W2_9BACT</name>
<sequence length="643" mass="72875">MFSTIRYRFIYSLCLLLLATVIHAQANRNLLVQAATASQLAGYLQPNSKWVKYPLYADRAGWDKYTGTVKDSLIANGTKFLTYQWKTVPATAYLDYERTGTRTTMEAPLNSNVNALSSLLIAELAEGKGRFMDQVIDGVWAICEHSSWTLSAHQVVQKSRRSLPDFREEIIDLVSGDIGSLLSWALYLFKDEWNKVDPVIAAKVKKQITDRIIVPYLQRDNYWWQAFNAKPGATINNWNVWCNANVLVCMLLVADDSVRTKGVYKTMQSVDKFLNHVKEDGACEEGPSYWGHAAGKLYDYLQVLNEASGGKINIFSYPMIKDMGEYISRSYVGNGWVVNFADASAKGGGEAGLVYRFGQAVNSNEMKAYAAHLAQKETAREFIYEGRDFYRTIENIQTYTQVKQTTPALSTAPYTWYPQTEFCYIRNNNFFFAAKGGFNNESHNHNDVGTFSLYYKNIPFIIDVGVGTYTKETFSSKRYSIWTMQSNYHNVPFINGKAQPFSAQYKAQQSRFDPKKSTFSLDLTQAYPKDAGIKKWDRRFSLQANSLTITDDAVLTQADSTTAFHLMSWAKPVIENNGSIVLEKQSETISIKYDSNLLAATYETIPVTDPRLSNVWGKEVYRIVLTAKNKKLKQQYKVVISGK</sequence>
<feature type="chain" id="PRO_5046362419" evidence="5">
    <location>
        <begin position="27"/>
        <end position="643"/>
    </location>
</feature>
<reference evidence="8" key="1">
    <citation type="journal article" date="2019" name="Int. J. Syst. Evol. Microbiol.">
        <title>The Global Catalogue of Microorganisms (GCM) 10K type strain sequencing project: providing services to taxonomists for standard genome sequencing and annotation.</title>
        <authorList>
            <consortium name="The Broad Institute Genomics Platform"/>
            <consortium name="The Broad Institute Genome Sequencing Center for Infectious Disease"/>
            <person name="Wu L."/>
            <person name="Ma J."/>
        </authorList>
    </citation>
    <scope>NUCLEOTIDE SEQUENCE [LARGE SCALE GENOMIC DNA]</scope>
    <source>
        <strain evidence="8">KCTC 23299</strain>
    </source>
</reference>
<evidence type="ECO:0000313" key="8">
    <source>
        <dbReference type="Proteomes" id="UP001597511"/>
    </source>
</evidence>